<dbReference type="GO" id="GO:0008474">
    <property type="term" value="F:palmitoyl-(protein) hydrolase activity"/>
    <property type="evidence" value="ECO:0007669"/>
    <property type="project" value="UniProtKB-EC"/>
</dbReference>
<dbReference type="PANTHER" id="PTHR11247">
    <property type="entry name" value="PALMITOYL-PROTEIN THIOESTERASE/DOLICHYLDIPHOSPHATASE 1"/>
    <property type="match status" value="1"/>
</dbReference>
<dbReference type="InterPro" id="IPR002472">
    <property type="entry name" value="Palm_thioest"/>
</dbReference>
<dbReference type="SUPFAM" id="SSF53474">
    <property type="entry name" value="alpha/beta-Hydrolases"/>
    <property type="match status" value="1"/>
</dbReference>
<keyword evidence="9" id="KW-1185">Reference proteome</keyword>
<dbReference type="Proteomes" id="UP000310189">
    <property type="component" value="Unassembled WGS sequence"/>
</dbReference>
<dbReference type="PANTHER" id="PTHR11247:SF8">
    <property type="entry name" value="PALMITOYL-PROTEIN THIOESTERASE 1"/>
    <property type="match status" value="1"/>
</dbReference>
<accession>A0A4T0FUR6</accession>
<evidence type="ECO:0000256" key="5">
    <source>
        <dbReference type="ARBA" id="ARBA00023157"/>
    </source>
</evidence>
<keyword evidence="4" id="KW-0378">Hydrolase</keyword>
<evidence type="ECO:0000256" key="3">
    <source>
        <dbReference type="ARBA" id="ARBA00022729"/>
    </source>
</evidence>
<dbReference type="AlphaFoldDB" id="A0A4T0FUR6"/>
<dbReference type="PRINTS" id="PR00414">
    <property type="entry name" value="PPTHIESTRASE"/>
</dbReference>
<proteinExistence type="predicted"/>
<name>A0A4T0FUR6_9BASI</name>
<dbReference type="EC" id="3.1.2.22" evidence="1"/>
<evidence type="ECO:0000313" key="8">
    <source>
        <dbReference type="EMBL" id="TIA92110.1"/>
    </source>
</evidence>
<keyword evidence="3" id="KW-0732">Signal</keyword>
<protein>
    <recommendedName>
        <fullName evidence="2">Palmitoyl-protein thioesterase 1</fullName>
        <ecNumber evidence="1">3.1.2.22</ecNumber>
    </recommendedName>
    <alternativeName>
        <fullName evidence="7">Palmitoyl-protein hydrolase 1</fullName>
    </alternativeName>
</protein>
<reference evidence="8 9" key="1">
    <citation type="submission" date="2019-03" db="EMBL/GenBank/DDBJ databases">
        <title>Sequencing 23 genomes of Wallemia ichthyophaga.</title>
        <authorList>
            <person name="Gostincar C."/>
        </authorList>
    </citation>
    <scope>NUCLEOTIDE SEQUENCE [LARGE SCALE GENOMIC DNA]</scope>
    <source>
        <strain evidence="8 9">EXF-5753</strain>
    </source>
</reference>
<organism evidence="8 9">
    <name type="scientific">Wallemia hederae</name>
    <dbReference type="NCBI Taxonomy" id="1540922"/>
    <lineage>
        <taxon>Eukaryota</taxon>
        <taxon>Fungi</taxon>
        <taxon>Dikarya</taxon>
        <taxon>Basidiomycota</taxon>
        <taxon>Wallemiomycotina</taxon>
        <taxon>Wallemiomycetes</taxon>
        <taxon>Wallemiales</taxon>
        <taxon>Wallemiaceae</taxon>
        <taxon>Wallemia</taxon>
    </lineage>
</organism>
<dbReference type="OrthoDB" id="10263094at2759"/>
<keyword evidence="5" id="KW-1015">Disulfide bond</keyword>
<evidence type="ECO:0000256" key="4">
    <source>
        <dbReference type="ARBA" id="ARBA00022801"/>
    </source>
</evidence>
<sequence length="311" mass="34587">MNPIKLLSSWLFYGAIHEFSAPPAPNSPPIVVYAGLGDSVLSDGMQDFMAELAERYSTQVYGISVADTVDQDRRLSGLSDANDNVAVACQKLSRDLDGVPHVNAVGLSQGGLFLRAIIEQCDDIPQFDNLVTFGTPHMGVERLLQCSPRDWVCHSAQLVTKWGVYSDYAQHHAVVAQYYRDPVRYATYLDKSTWLATLNNERILLGNDEYDATYGDRLASLDGFTAVMFDEDTVVNPRQSAWFASSPVSSEYAAKDDIVALEEQPIYTHPRDPLGLRRLNEDGRLHLKSCAGQHLHLTDDCLWPILDDAFT</sequence>
<dbReference type="EMBL" id="SPNW01000008">
    <property type="protein sequence ID" value="TIA92110.1"/>
    <property type="molecule type" value="Genomic_DNA"/>
</dbReference>
<evidence type="ECO:0000313" key="9">
    <source>
        <dbReference type="Proteomes" id="UP000310189"/>
    </source>
</evidence>
<dbReference type="Gene3D" id="3.40.50.1820">
    <property type="entry name" value="alpha/beta hydrolase"/>
    <property type="match status" value="1"/>
</dbReference>
<gene>
    <name evidence="8" type="ORF">E3P99_00712</name>
</gene>
<dbReference type="Pfam" id="PF02089">
    <property type="entry name" value="Palm_thioest"/>
    <property type="match status" value="1"/>
</dbReference>
<dbReference type="InterPro" id="IPR029058">
    <property type="entry name" value="AB_hydrolase_fold"/>
</dbReference>
<keyword evidence="6" id="KW-0325">Glycoprotein</keyword>
<evidence type="ECO:0000256" key="6">
    <source>
        <dbReference type="ARBA" id="ARBA00023180"/>
    </source>
</evidence>
<evidence type="ECO:0000256" key="2">
    <source>
        <dbReference type="ARBA" id="ARBA00014212"/>
    </source>
</evidence>
<comment type="caution">
    <text evidence="8">The sequence shown here is derived from an EMBL/GenBank/DDBJ whole genome shotgun (WGS) entry which is preliminary data.</text>
</comment>
<evidence type="ECO:0000256" key="1">
    <source>
        <dbReference type="ARBA" id="ARBA00012423"/>
    </source>
</evidence>
<evidence type="ECO:0000256" key="7">
    <source>
        <dbReference type="ARBA" id="ARBA00031934"/>
    </source>
</evidence>